<accession>A0A9E7C170</accession>
<proteinExistence type="predicted"/>
<feature type="signal peptide" evidence="1">
    <location>
        <begin position="1"/>
        <end position="30"/>
    </location>
</feature>
<dbReference type="RefSeq" id="WP_259316032.1">
    <property type="nucleotide sequence ID" value="NZ_CP087164.1"/>
</dbReference>
<name>A0A9E7C170_9ACTN</name>
<feature type="chain" id="PRO_5039185083" evidence="1">
    <location>
        <begin position="31"/>
        <end position="163"/>
    </location>
</feature>
<dbReference type="AlphaFoldDB" id="A0A9E7C170"/>
<reference evidence="2" key="1">
    <citation type="journal article" date="2022" name="Int. J. Syst. Evol. Microbiol.">
        <title>Pseudomonas aegrilactucae sp. nov. and Pseudomonas morbosilactucae sp. nov., pathogens causing bacterial rot of lettuce in Japan.</title>
        <authorList>
            <person name="Sawada H."/>
            <person name="Fujikawa T."/>
            <person name="Satou M."/>
        </authorList>
    </citation>
    <scope>NUCLEOTIDE SEQUENCE</scope>
    <source>
        <strain evidence="2">0166_1</strain>
    </source>
</reference>
<keyword evidence="1" id="KW-0732">Signal</keyword>
<evidence type="ECO:0000313" key="3">
    <source>
        <dbReference type="Proteomes" id="UP001162834"/>
    </source>
</evidence>
<evidence type="ECO:0000256" key="1">
    <source>
        <dbReference type="SAM" id="SignalP"/>
    </source>
</evidence>
<protein>
    <submittedName>
        <fullName evidence="2">Uncharacterized protein</fullName>
    </submittedName>
</protein>
<dbReference type="EMBL" id="CP087164">
    <property type="protein sequence ID" value="UGS36359.1"/>
    <property type="molecule type" value="Genomic_DNA"/>
</dbReference>
<organism evidence="2 3">
    <name type="scientific">Capillimicrobium parvum</name>
    <dbReference type="NCBI Taxonomy" id="2884022"/>
    <lineage>
        <taxon>Bacteria</taxon>
        <taxon>Bacillati</taxon>
        <taxon>Actinomycetota</taxon>
        <taxon>Thermoleophilia</taxon>
        <taxon>Solirubrobacterales</taxon>
        <taxon>Capillimicrobiaceae</taxon>
        <taxon>Capillimicrobium</taxon>
    </lineage>
</organism>
<gene>
    <name evidence="2" type="ORF">DSM104329_02763</name>
</gene>
<dbReference type="KEGG" id="sbae:DSM104329_02763"/>
<sequence length="163" mass="17456">MHVSVLRTWGPAVLAAGLLVLLLPMPAARADDAAMKAGVVPALQALAKKESAAASGLRRVRTRGRAAVAGSRKKVRSARRSARVFAELLAAQQPSTPNGQQAKDLLLKGLELEAMAYQRADLALKSYGRGNTRRANRILRRADRAILRAVGYGKKAIQILVTL</sequence>
<evidence type="ECO:0000313" key="2">
    <source>
        <dbReference type="EMBL" id="UGS36359.1"/>
    </source>
</evidence>
<dbReference type="Proteomes" id="UP001162834">
    <property type="component" value="Chromosome"/>
</dbReference>
<keyword evidence="3" id="KW-1185">Reference proteome</keyword>